<keyword evidence="2" id="KW-0238">DNA-binding</keyword>
<dbReference type="InterPro" id="IPR000814">
    <property type="entry name" value="TBP"/>
</dbReference>
<dbReference type="EMBL" id="HBGA01152333">
    <property type="protein sequence ID" value="CAD9044168.1"/>
    <property type="molecule type" value="Transcribed_RNA"/>
</dbReference>
<gene>
    <name evidence="4" type="ORF">EGYM00392_LOCUS55351</name>
</gene>
<dbReference type="GO" id="GO:0003677">
    <property type="term" value="F:DNA binding"/>
    <property type="evidence" value="ECO:0007669"/>
    <property type="project" value="UniProtKB-KW"/>
</dbReference>
<dbReference type="Gene3D" id="3.30.310.10">
    <property type="entry name" value="TATA-Binding Protein"/>
    <property type="match status" value="2"/>
</dbReference>
<protein>
    <submittedName>
        <fullName evidence="4">Uncharacterized protein</fullName>
    </submittedName>
</protein>
<reference evidence="4" key="1">
    <citation type="submission" date="2021-01" db="EMBL/GenBank/DDBJ databases">
        <authorList>
            <person name="Corre E."/>
            <person name="Pelletier E."/>
            <person name="Niang G."/>
            <person name="Scheremetjew M."/>
            <person name="Finn R."/>
            <person name="Kale V."/>
            <person name="Holt S."/>
            <person name="Cochrane G."/>
            <person name="Meng A."/>
            <person name="Brown T."/>
            <person name="Cohen L."/>
        </authorList>
    </citation>
    <scope>NUCLEOTIDE SEQUENCE</scope>
    <source>
        <strain evidence="4">NIES-381</strain>
    </source>
</reference>
<dbReference type="InterPro" id="IPR012295">
    <property type="entry name" value="TBP_dom_sf"/>
</dbReference>
<accession>A0A7S1NVW7</accession>
<organism evidence="4">
    <name type="scientific">Eutreptiella gymnastica</name>
    <dbReference type="NCBI Taxonomy" id="73025"/>
    <lineage>
        <taxon>Eukaryota</taxon>
        <taxon>Discoba</taxon>
        <taxon>Euglenozoa</taxon>
        <taxon>Euglenida</taxon>
        <taxon>Spirocuta</taxon>
        <taxon>Euglenophyceae</taxon>
        <taxon>Eutreptiales</taxon>
        <taxon>Eutreptiaceae</taxon>
        <taxon>Eutreptiella</taxon>
    </lineage>
</organism>
<keyword evidence="3" id="KW-0804">Transcription</keyword>
<evidence type="ECO:0000256" key="2">
    <source>
        <dbReference type="ARBA" id="ARBA00023125"/>
    </source>
</evidence>
<comment type="similarity">
    <text evidence="1">Belongs to the TBP family.</text>
</comment>
<evidence type="ECO:0000256" key="3">
    <source>
        <dbReference type="ARBA" id="ARBA00023163"/>
    </source>
</evidence>
<name>A0A7S1NVW7_9EUGL</name>
<evidence type="ECO:0000313" key="4">
    <source>
        <dbReference type="EMBL" id="CAD9044168.1"/>
    </source>
</evidence>
<dbReference type="GO" id="GO:0006352">
    <property type="term" value="P:DNA-templated transcription initiation"/>
    <property type="evidence" value="ECO:0007669"/>
    <property type="project" value="InterPro"/>
</dbReference>
<proteinExistence type="inferred from homology"/>
<dbReference type="AlphaFoldDB" id="A0A7S1NVW7"/>
<dbReference type="Pfam" id="PF00352">
    <property type="entry name" value="TBP"/>
    <property type="match status" value="2"/>
</dbReference>
<sequence>MVKVKPTFLPHFVGVRFSPFCVFIWTSSLVRKIARRLWNAEYNKKQGSLTLKSAKKRLSVAVYPSGKMTCMGARSEATARKELRKYARLVQRSIPYSEIPDELRTPTDMDQQYVYHRARFLGFRVANIKAEWELGFPVDLHGFCENYGQHFSVYYEPDIFPALKLSLEEPKLTMQVFTTGTVGVTGATSVKDINFACKEVLYSLAQSCQLHSTTHLQQPSLGSRARGALASANPG</sequence>
<dbReference type="PANTHER" id="PTHR10126">
    <property type="entry name" value="TATA-BOX BINDING PROTEIN"/>
    <property type="match status" value="1"/>
</dbReference>
<dbReference type="SUPFAM" id="SSF55945">
    <property type="entry name" value="TATA-box binding protein-like"/>
    <property type="match status" value="2"/>
</dbReference>
<evidence type="ECO:0000256" key="1">
    <source>
        <dbReference type="ARBA" id="ARBA00005560"/>
    </source>
</evidence>